<evidence type="ECO:0000313" key="1">
    <source>
        <dbReference type="EMBL" id="MCW8108640.1"/>
    </source>
</evidence>
<dbReference type="RefSeq" id="WP_265617391.1">
    <property type="nucleotide sequence ID" value="NZ_JAPFRD010000010.1"/>
</dbReference>
<sequence length="293" mass="34113">MRSFKNKNKHRISTWNVGNFSTLLKRVVIVCGALSSLSGCEEIFAPNIADICNDNPHLCNDLNTDSWCRSEKAEIVNHRFRYQQQLTSQQQYNLMILFENYKACITKASGIEHIKYREKESERMKGVITAQRELKRLSRATRNDPHPLLSYYHWSRYGDEKALERFMTANREGKLNTPELLIALASVQVKYDLEQTRKTLFQALSLYKDDKNIDVEVFPTLVTIALEQEKYAQAYLWSIVAEEYKAQIATNDKLVWAKRFNLDTNRLEEIADEVIDALDEGNFDARKFALNRI</sequence>
<evidence type="ECO:0000313" key="2">
    <source>
        <dbReference type="Proteomes" id="UP001142810"/>
    </source>
</evidence>
<name>A0ABT3P796_9ALTE</name>
<dbReference type="InterPro" id="IPR021372">
    <property type="entry name" value="DUF2989"/>
</dbReference>
<proteinExistence type="predicted"/>
<dbReference type="Proteomes" id="UP001142810">
    <property type="component" value="Unassembled WGS sequence"/>
</dbReference>
<reference evidence="1" key="1">
    <citation type="submission" date="2022-11" db="EMBL/GenBank/DDBJ databases">
        <title>Alteromonas sp. nov., isolated from sea water of the Qingdao.</title>
        <authorList>
            <person name="Wang Q."/>
        </authorList>
    </citation>
    <scope>NUCLEOTIDE SEQUENCE</scope>
    <source>
        <strain evidence="1">ASW11-7</strain>
    </source>
</reference>
<organism evidence="1 2">
    <name type="scientific">Alteromonas aquimaris</name>
    <dbReference type="NCBI Taxonomy" id="2998417"/>
    <lineage>
        <taxon>Bacteria</taxon>
        <taxon>Pseudomonadati</taxon>
        <taxon>Pseudomonadota</taxon>
        <taxon>Gammaproteobacteria</taxon>
        <taxon>Alteromonadales</taxon>
        <taxon>Alteromonadaceae</taxon>
        <taxon>Alteromonas/Salinimonas group</taxon>
        <taxon>Alteromonas</taxon>
    </lineage>
</organism>
<gene>
    <name evidence="1" type="ORF">OPS25_09045</name>
</gene>
<comment type="caution">
    <text evidence="1">The sequence shown here is derived from an EMBL/GenBank/DDBJ whole genome shotgun (WGS) entry which is preliminary data.</text>
</comment>
<accession>A0ABT3P796</accession>
<keyword evidence="2" id="KW-1185">Reference proteome</keyword>
<dbReference type="EMBL" id="JAPFRD010000010">
    <property type="protein sequence ID" value="MCW8108640.1"/>
    <property type="molecule type" value="Genomic_DNA"/>
</dbReference>
<protein>
    <submittedName>
        <fullName evidence="1">DUF2989 domain-containing protein</fullName>
    </submittedName>
</protein>
<dbReference type="Pfam" id="PF11207">
    <property type="entry name" value="DUF2989"/>
    <property type="match status" value="1"/>
</dbReference>